<feature type="domain" description="Helicase HerA central" evidence="1">
    <location>
        <begin position="127"/>
        <end position="372"/>
    </location>
</feature>
<dbReference type="PANTHER" id="PTHR42957">
    <property type="entry name" value="HELICASE MJ1565-RELATED"/>
    <property type="match status" value="1"/>
</dbReference>
<protein>
    <recommendedName>
        <fullName evidence="1">Helicase HerA central domain-containing protein</fullName>
    </recommendedName>
</protein>
<dbReference type="InterPro" id="IPR027417">
    <property type="entry name" value="P-loop_NTPase"/>
</dbReference>
<name>Q1QN67_NITHX</name>
<dbReference type="EMBL" id="CP000319">
    <property type="protein sequence ID" value="ABE62330.1"/>
    <property type="molecule type" value="Genomic_DNA"/>
</dbReference>
<dbReference type="AlphaFoldDB" id="Q1QN67"/>
<dbReference type="HOGENOM" id="CLU_023842_0_0_5"/>
<dbReference type="Proteomes" id="UP000001953">
    <property type="component" value="Chromosome"/>
</dbReference>
<evidence type="ECO:0000313" key="2">
    <source>
        <dbReference type="EMBL" id="ABE62330.1"/>
    </source>
</evidence>
<dbReference type="Pfam" id="PF01935">
    <property type="entry name" value="DUF87"/>
    <property type="match status" value="1"/>
</dbReference>
<sequence>MLHSISANSFGRVISVRGSQARVGILKTGCMSSAAARATVGRFVSLRSVASTIVAMITEVSCEHLPSSDEFMASASVDLLGEILDSSGPRLRFQRGVTNYPAIDDPAELVTNQELRTIYAPSGSDQIDVGTLQQDQSVTAYVDIEEMLSKHFAVLGSTGVGKSSGVSLLINEILKSRPNLRIFLLDVHNEYGRCFGERALVLNPRNLKLPFWLFNFEEIVDVLFAGRPGVPEELDILAEVIPIAKGVYTQYQHADRVGLKRIDPKRVGFTADTPVPYRLVDMISLIDERMGRLENRSSRIVYHKLISRIETVRNDPRYAFMFDNANVGGDTMAEVVSLLFRLPANGRPMTIMQLAGFPAEVVDSVVSVLCRMAFDFGLWSDGVSPLLFVCEEAHRYASADRNIGFGPTRKAISRIAKEGRKYGVYLGLVTQRPAELDATIISQCNTLFTMRLANDRDQALLRSAVSDAAANLLSFVPSLGTREVLAFGEGVALPTRLRFKEVPAHQLPRSEATISTAPSASRGHDMQFVDAVLERWRGATSHRDAPNDPGFMERPVVHTLNAPMLQPSLGLDPDRFSLLKKPLR</sequence>
<keyword evidence="3" id="KW-1185">Reference proteome</keyword>
<evidence type="ECO:0000313" key="3">
    <source>
        <dbReference type="Proteomes" id="UP000001953"/>
    </source>
</evidence>
<dbReference type="KEGG" id="nha:Nham_1508"/>
<proteinExistence type="predicted"/>
<dbReference type="PANTHER" id="PTHR42957:SF1">
    <property type="entry name" value="HELICASE MJ1565-RELATED"/>
    <property type="match status" value="1"/>
</dbReference>
<dbReference type="STRING" id="323097.Nham_1508"/>
<dbReference type="OrthoDB" id="9806951at2"/>
<dbReference type="SUPFAM" id="SSF52540">
    <property type="entry name" value="P-loop containing nucleoside triphosphate hydrolases"/>
    <property type="match status" value="1"/>
</dbReference>
<dbReference type="InterPro" id="IPR008571">
    <property type="entry name" value="HerA-like"/>
</dbReference>
<dbReference type="Gene3D" id="3.40.50.300">
    <property type="entry name" value="P-loop containing nucleotide triphosphate hydrolases"/>
    <property type="match status" value="2"/>
</dbReference>
<reference evidence="2 3" key="1">
    <citation type="submission" date="2006-03" db="EMBL/GenBank/DDBJ databases">
        <title>Complete sequence of chromosome of Nitrobacter hamburgensis X14.</title>
        <authorList>
            <consortium name="US DOE Joint Genome Institute"/>
            <person name="Copeland A."/>
            <person name="Lucas S."/>
            <person name="Lapidus A."/>
            <person name="Barry K."/>
            <person name="Detter J.C."/>
            <person name="Glavina del Rio T."/>
            <person name="Hammon N."/>
            <person name="Israni S."/>
            <person name="Dalin E."/>
            <person name="Tice H."/>
            <person name="Pitluck S."/>
            <person name="Chain P."/>
            <person name="Malfatti S."/>
            <person name="Shin M."/>
            <person name="Vergez L."/>
            <person name="Schmutz J."/>
            <person name="Larimer F."/>
            <person name="Land M."/>
            <person name="Hauser L."/>
            <person name="Kyrpides N."/>
            <person name="Ivanova N."/>
            <person name="Ward B."/>
            <person name="Arp D."/>
            <person name="Klotz M."/>
            <person name="Stein L."/>
            <person name="O'Mullan G."/>
            <person name="Starkenburg S."/>
            <person name="Sayavedra L."/>
            <person name="Poret-Peterson A.T."/>
            <person name="Gentry M.E."/>
            <person name="Bruce D."/>
            <person name="Richardson P."/>
        </authorList>
    </citation>
    <scope>NUCLEOTIDE SEQUENCE [LARGE SCALE GENOMIC DNA]</scope>
    <source>
        <strain evidence="3">DSM 10229 / NCIMB 13809 / X14</strain>
    </source>
</reference>
<accession>Q1QN67</accession>
<dbReference type="eggNOG" id="COG0433">
    <property type="taxonomic scope" value="Bacteria"/>
</dbReference>
<evidence type="ECO:0000259" key="1">
    <source>
        <dbReference type="Pfam" id="PF01935"/>
    </source>
</evidence>
<organism evidence="2 3">
    <name type="scientific">Nitrobacter hamburgensis (strain DSM 10229 / NCIMB 13809 / X14)</name>
    <dbReference type="NCBI Taxonomy" id="323097"/>
    <lineage>
        <taxon>Bacteria</taxon>
        <taxon>Pseudomonadati</taxon>
        <taxon>Pseudomonadota</taxon>
        <taxon>Alphaproteobacteria</taxon>
        <taxon>Hyphomicrobiales</taxon>
        <taxon>Nitrobacteraceae</taxon>
        <taxon>Nitrobacter</taxon>
    </lineage>
</organism>
<gene>
    <name evidence="2" type="ordered locus">Nham_1508</name>
</gene>
<dbReference type="InterPro" id="IPR002789">
    <property type="entry name" value="HerA_central"/>
</dbReference>